<gene>
    <name evidence="2" type="primary">NUP214_0</name>
    <name evidence="1" type="synonym">NUP214_5</name>
    <name evidence="2" type="ORF">CK203_009725</name>
    <name evidence="1" type="ORF">CK203_104321</name>
</gene>
<evidence type="ECO:0000313" key="3">
    <source>
        <dbReference type="Proteomes" id="UP000288805"/>
    </source>
</evidence>
<dbReference type="GO" id="GO:0017056">
    <property type="term" value="F:structural constituent of nuclear pore"/>
    <property type="evidence" value="ECO:0007669"/>
    <property type="project" value="InterPro"/>
</dbReference>
<dbReference type="OrthoDB" id="248320at2759"/>
<name>A0A438JVB1_VITVI</name>
<dbReference type="PANTHER" id="PTHR34418">
    <property type="entry name" value="NUCLEAR PORE COMPLEX PROTEIN NUP214 ISOFORM X1"/>
    <property type="match status" value="1"/>
</dbReference>
<proteinExistence type="predicted"/>
<dbReference type="PANTHER" id="PTHR34418:SF3">
    <property type="entry name" value="NUCLEAR PORE COMPLEX PROTEIN NUP214"/>
    <property type="match status" value="1"/>
</dbReference>
<dbReference type="Proteomes" id="UP000288805">
    <property type="component" value="Unassembled WGS sequence"/>
</dbReference>
<sequence>MFNFICLIVEWSVKGNSIAVARKNTLSLLSSKFKERLCMSLSFKSWIGDSGVNCTVKAILPIDELLAYGLFILAVLVS</sequence>
<dbReference type="EMBL" id="QGNW01000026">
    <property type="protein sequence ID" value="RVX12869.1"/>
    <property type="molecule type" value="Genomic_DNA"/>
</dbReference>
<evidence type="ECO:0000313" key="2">
    <source>
        <dbReference type="EMBL" id="RVX12869.1"/>
    </source>
</evidence>
<reference evidence="2 3" key="1">
    <citation type="journal article" date="2018" name="PLoS Genet.">
        <title>Population sequencing reveals clonal diversity and ancestral inbreeding in the grapevine cultivar Chardonnay.</title>
        <authorList>
            <person name="Roach M.J."/>
            <person name="Johnson D.L."/>
            <person name="Bohlmann J."/>
            <person name="van Vuuren H.J."/>
            <person name="Jones S.J."/>
            <person name="Pretorius I.S."/>
            <person name="Schmidt S.A."/>
            <person name="Borneman A.R."/>
        </authorList>
    </citation>
    <scope>NUCLEOTIDE SEQUENCE [LARGE SCALE GENOMIC DNA]</scope>
    <source>
        <strain evidence="3">cv. Chardonnay</strain>
        <strain evidence="2">I10V1</strain>
        <tissue evidence="2">Leaf</tissue>
    </source>
</reference>
<comment type="caution">
    <text evidence="2">The sequence shown here is derived from an EMBL/GenBank/DDBJ whole genome shotgun (WGS) entry which is preliminary data.</text>
</comment>
<protein>
    <submittedName>
        <fullName evidence="2">Nuclear pore complex protein NUP214</fullName>
    </submittedName>
</protein>
<dbReference type="AlphaFoldDB" id="A0A438JVB1"/>
<accession>A0A438JVB1</accession>
<dbReference type="InterPro" id="IPR044694">
    <property type="entry name" value="NUP214"/>
</dbReference>
<organism evidence="2 3">
    <name type="scientific">Vitis vinifera</name>
    <name type="common">Grape</name>
    <dbReference type="NCBI Taxonomy" id="29760"/>
    <lineage>
        <taxon>Eukaryota</taxon>
        <taxon>Viridiplantae</taxon>
        <taxon>Streptophyta</taxon>
        <taxon>Embryophyta</taxon>
        <taxon>Tracheophyta</taxon>
        <taxon>Spermatophyta</taxon>
        <taxon>Magnoliopsida</taxon>
        <taxon>eudicotyledons</taxon>
        <taxon>Gunneridae</taxon>
        <taxon>Pentapetalae</taxon>
        <taxon>rosids</taxon>
        <taxon>Vitales</taxon>
        <taxon>Vitaceae</taxon>
        <taxon>Viteae</taxon>
        <taxon>Vitis</taxon>
    </lineage>
</organism>
<dbReference type="EMBL" id="QGNW01001242">
    <property type="protein sequence ID" value="RVW48812.1"/>
    <property type="molecule type" value="Genomic_DNA"/>
</dbReference>
<evidence type="ECO:0000313" key="1">
    <source>
        <dbReference type="EMBL" id="RVW48812.1"/>
    </source>
</evidence>
<dbReference type="GO" id="GO:0006405">
    <property type="term" value="P:RNA export from nucleus"/>
    <property type="evidence" value="ECO:0007669"/>
    <property type="project" value="InterPro"/>
</dbReference>